<feature type="non-terminal residue" evidence="1">
    <location>
        <position position="49"/>
    </location>
</feature>
<accession>A0A9D3ZTR3</accession>
<keyword evidence="2" id="KW-1185">Reference proteome</keyword>
<dbReference type="AlphaFoldDB" id="A0A9D3ZTR3"/>
<sequence>LIEMITEFDVTMQDYVRRIQNHEIHHHYLGHKIQNKLISLLANSVKSSI</sequence>
<dbReference type="EMBL" id="JAIQCV010000009">
    <property type="protein sequence ID" value="KAH1064765.1"/>
    <property type="molecule type" value="Genomic_DNA"/>
</dbReference>
<evidence type="ECO:0000313" key="2">
    <source>
        <dbReference type="Proteomes" id="UP000828251"/>
    </source>
</evidence>
<proteinExistence type="predicted"/>
<feature type="non-terminal residue" evidence="1">
    <location>
        <position position="1"/>
    </location>
</feature>
<protein>
    <submittedName>
        <fullName evidence="1">Uncharacterized protein</fullName>
    </submittedName>
</protein>
<name>A0A9D3ZTR3_9ROSI</name>
<evidence type="ECO:0000313" key="1">
    <source>
        <dbReference type="EMBL" id="KAH1064765.1"/>
    </source>
</evidence>
<organism evidence="1 2">
    <name type="scientific">Gossypium stocksii</name>
    <dbReference type="NCBI Taxonomy" id="47602"/>
    <lineage>
        <taxon>Eukaryota</taxon>
        <taxon>Viridiplantae</taxon>
        <taxon>Streptophyta</taxon>
        <taxon>Embryophyta</taxon>
        <taxon>Tracheophyta</taxon>
        <taxon>Spermatophyta</taxon>
        <taxon>Magnoliopsida</taxon>
        <taxon>eudicotyledons</taxon>
        <taxon>Gunneridae</taxon>
        <taxon>Pentapetalae</taxon>
        <taxon>rosids</taxon>
        <taxon>malvids</taxon>
        <taxon>Malvales</taxon>
        <taxon>Malvaceae</taxon>
        <taxon>Malvoideae</taxon>
        <taxon>Gossypium</taxon>
    </lineage>
</organism>
<gene>
    <name evidence="1" type="ORF">J1N35_029752</name>
</gene>
<dbReference type="OrthoDB" id="1427281at2759"/>
<comment type="caution">
    <text evidence="1">The sequence shown here is derived from an EMBL/GenBank/DDBJ whole genome shotgun (WGS) entry which is preliminary data.</text>
</comment>
<dbReference type="Proteomes" id="UP000828251">
    <property type="component" value="Unassembled WGS sequence"/>
</dbReference>
<reference evidence="1 2" key="1">
    <citation type="journal article" date="2021" name="Plant Biotechnol. J.">
        <title>Multi-omics assisted identification of the key and species-specific regulatory components of drought-tolerant mechanisms in Gossypium stocksii.</title>
        <authorList>
            <person name="Yu D."/>
            <person name="Ke L."/>
            <person name="Zhang D."/>
            <person name="Wu Y."/>
            <person name="Sun Y."/>
            <person name="Mei J."/>
            <person name="Sun J."/>
            <person name="Sun Y."/>
        </authorList>
    </citation>
    <scope>NUCLEOTIDE SEQUENCE [LARGE SCALE GENOMIC DNA]</scope>
    <source>
        <strain evidence="2">cv. E1</strain>
        <tissue evidence="1">Leaf</tissue>
    </source>
</reference>